<keyword evidence="26" id="KW-1185">Reference proteome</keyword>
<evidence type="ECO:0000256" key="4">
    <source>
        <dbReference type="ARBA" id="ARBA00022630"/>
    </source>
</evidence>
<dbReference type="GO" id="GO:0005789">
    <property type="term" value="C:endoplasmic reticulum membrane"/>
    <property type="evidence" value="ECO:0007669"/>
    <property type="project" value="UniProtKB-SubCell"/>
</dbReference>
<evidence type="ECO:0000256" key="17">
    <source>
        <dbReference type="ARBA" id="ARBA00034561"/>
    </source>
</evidence>
<reference evidence="24 26" key="1">
    <citation type="submission" date="2008-03" db="EMBL/GenBank/DDBJ databases">
        <title>Annotation of Ixodes scapularis.</title>
        <authorList>
            <consortium name="Ixodes scapularis Genome Project Consortium"/>
            <person name="Caler E."/>
            <person name="Hannick L.I."/>
            <person name="Bidwell S."/>
            <person name="Joardar V."/>
            <person name="Thiagarajan M."/>
            <person name="Amedeo P."/>
            <person name="Galinsky K.J."/>
            <person name="Schobel S."/>
            <person name="Inman J."/>
            <person name="Hostetler J."/>
            <person name="Miller J."/>
            <person name="Hammond M."/>
            <person name="Megy K."/>
            <person name="Lawson D."/>
            <person name="Kodira C."/>
            <person name="Sutton G."/>
            <person name="Meyer J."/>
            <person name="Hill C.A."/>
            <person name="Birren B."/>
            <person name="Nene V."/>
            <person name="Collins F."/>
            <person name="Alarcon-Chaidez F."/>
            <person name="Wikel S."/>
            <person name="Strausberg R."/>
        </authorList>
    </citation>
    <scope>NUCLEOTIDE SEQUENCE [LARGE SCALE GENOMIC DNA]</scope>
    <source>
        <strain evidence="26">Wikel</strain>
        <strain evidence="24">Wikel colony</strain>
    </source>
</reference>
<evidence type="ECO:0000256" key="14">
    <source>
        <dbReference type="ARBA" id="ARBA00034528"/>
    </source>
</evidence>
<evidence type="ECO:0000256" key="16">
    <source>
        <dbReference type="ARBA" id="ARBA00034554"/>
    </source>
</evidence>
<evidence type="ECO:0000256" key="19">
    <source>
        <dbReference type="ARBA" id="ARBA00047338"/>
    </source>
</evidence>
<protein>
    <recommendedName>
        <fullName evidence="15">Flavin-containing monooxygenase 1</fullName>
        <ecNumber evidence="14">1.14.13.148</ecNumber>
    </recommendedName>
    <alternativeName>
        <fullName evidence="17">Dimethylaniline monooxygenase [N-oxide-forming] 1</fullName>
    </alternativeName>
    <alternativeName>
        <fullName evidence="13">Dimethylaniline oxidase 1</fullName>
    </alternativeName>
    <alternativeName>
        <fullName evidence="16">Trimethylamine monooxygenase</fullName>
    </alternativeName>
</protein>
<sequence length="529" mass="60082">EMRVAVIGAGCCGITAVKACLEENLDVVCFERSSNSGGLWWYRDDEQEPGRSTVMRFTVANTSKEMSAYSDFPPMKEMAVYMTHGQTLRYIRSYAEHFGVPSRIRYRHHVIRLGTDGTLTVLDLDSGREFEETFDSVLVCTGHHATPSIPKFPGLEKFKGRVLHSQHYKYADEGFRDKRTAVVGFGISGADVAVDLTTVTDRVLLVTRRMSWIYPQHIGGVPTDAYILNQLRLWIYSWLPPYFFSRHFQRICNQEFDHKLLGTQPPHPLIKQAGIPNHILPLKLLAGSTELRANLEAFTENGMVFNGVEEPIDAVVFSTGYTNEVPFARDILPAGGQRLPLYKRMIPPKHPNIAFLGYIDASLNLSQGFEMQARYMASVLTGKLTLPSTKVMQDEVWRVHDLSKRQFLDTPRHYLMVDRVAYVNDLARAIGAKPKYYWLFLTDIKLWWTLITSPLLNYQYRLRGPNAWPGAREAILGYAERMRAPLQVSMGSRHQVKKRRRLKTWGIVPVVAIVIISISVKSLITTAAT</sequence>
<evidence type="ECO:0000256" key="8">
    <source>
        <dbReference type="ARBA" id="ARBA00022857"/>
    </source>
</evidence>
<keyword evidence="5 23" id="KW-0812">Transmembrane</keyword>
<feature type="transmembrane region" description="Helical" evidence="23">
    <location>
        <begin position="436"/>
        <end position="456"/>
    </location>
</feature>
<dbReference type="OrthoDB" id="66881at2759"/>
<dbReference type="EC" id="1.14.13.148" evidence="14"/>
<evidence type="ECO:0000256" key="7">
    <source>
        <dbReference type="ARBA" id="ARBA00022827"/>
    </source>
</evidence>
<keyword evidence="12 23" id="KW-0472">Membrane</keyword>
<dbReference type="AlphaFoldDB" id="B7QBX0"/>
<feature type="transmembrane region" description="Helical" evidence="23">
    <location>
        <begin position="502"/>
        <end position="524"/>
    </location>
</feature>
<dbReference type="Pfam" id="PF00743">
    <property type="entry name" value="FMO-like"/>
    <property type="match status" value="1"/>
</dbReference>
<keyword evidence="7" id="KW-0274">FAD</keyword>
<keyword evidence="10 24" id="KW-0560">Oxidoreductase</keyword>
<comment type="catalytic activity">
    <reaction evidence="20">
        <text>hypotaurine + NADPH + O2 + H(+) = taurine + NADP(+) + H2O</text>
        <dbReference type="Rhea" id="RHEA:69819"/>
        <dbReference type="ChEBI" id="CHEBI:15377"/>
        <dbReference type="ChEBI" id="CHEBI:15378"/>
        <dbReference type="ChEBI" id="CHEBI:15379"/>
        <dbReference type="ChEBI" id="CHEBI:57783"/>
        <dbReference type="ChEBI" id="CHEBI:57853"/>
        <dbReference type="ChEBI" id="CHEBI:58349"/>
        <dbReference type="ChEBI" id="CHEBI:507393"/>
        <dbReference type="EC" id="1.14.13.8"/>
    </reaction>
    <physiologicalReaction direction="left-to-right" evidence="20">
        <dbReference type="Rhea" id="RHEA:69820"/>
    </physiologicalReaction>
</comment>
<dbReference type="VEuPathDB" id="VectorBase:ISCP_011864"/>
<comment type="catalytic activity">
    <reaction evidence="19">
        <text>hypotaurine + NADH + O2 + H(+) = taurine + NAD(+) + H2O</text>
        <dbReference type="Rhea" id="RHEA:74111"/>
        <dbReference type="ChEBI" id="CHEBI:15377"/>
        <dbReference type="ChEBI" id="CHEBI:15378"/>
        <dbReference type="ChEBI" id="CHEBI:15379"/>
        <dbReference type="ChEBI" id="CHEBI:57540"/>
        <dbReference type="ChEBI" id="CHEBI:57853"/>
        <dbReference type="ChEBI" id="CHEBI:57945"/>
        <dbReference type="ChEBI" id="CHEBI:507393"/>
        <dbReference type="EC" id="1.14.13.8"/>
    </reaction>
    <physiologicalReaction direction="left-to-right" evidence="19">
        <dbReference type="Rhea" id="RHEA:74112"/>
    </physiologicalReaction>
</comment>
<evidence type="ECO:0000256" key="10">
    <source>
        <dbReference type="ARBA" id="ARBA00023002"/>
    </source>
</evidence>
<evidence type="ECO:0000256" key="1">
    <source>
        <dbReference type="ARBA" id="ARBA00001974"/>
    </source>
</evidence>
<dbReference type="PRINTS" id="PR00370">
    <property type="entry name" value="FMOXYGENASE"/>
</dbReference>
<dbReference type="VEuPathDB" id="VectorBase:ISCW012562"/>
<keyword evidence="8" id="KW-0521">NADP</keyword>
<dbReference type="GO" id="GO:0034899">
    <property type="term" value="F:trimethylamine monooxygenase activity"/>
    <property type="evidence" value="ECO:0007669"/>
    <property type="project" value="UniProtKB-EC"/>
</dbReference>
<dbReference type="PANTHER" id="PTHR23023">
    <property type="entry name" value="DIMETHYLANILINE MONOOXYGENASE"/>
    <property type="match status" value="1"/>
</dbReference>
<dbReference type="InterPro" id="IPR000960">
    <property type="entry name" value="Flavin_mOase"/>
</dbReference>
<dbReference type="GO" id="GO:0050661">
    <property type="term" value="F:NADP binding"/>
    <property type="evidence" value="ECO:0007669"/>
    <property type="project" value="InterPro"/>
</dbReference>
<comment type="catalytic activity">
    <reaction evidence="22">
        <text>N,N-dimethylaniline + NADPH + O2 + H(+) = N,N-dimethylaniline N-oxide + NADP(+) + H2O</text>
        <dbReference type="Rhea" id="RHEA:24468"/>
        <dbReference type="ChEBI" id="CHEBI:15377"/>
        <dbReference type="ChEBI" id="CHEBI:15378"/>
        <dbReference type="ChEBI" id="CHEBI:15379"/>
        <dbReference type="ChEBI" id="CHEBI:16269"/>
        <dbReference type="ChEBI" id="CHEBI:17735"/>
        <dbReference type="ChEBI" id="CHEBI:57783"/>
        <dbReference type="ChEBI" id="CHEBI:58349"/>
        <dbReference type="EC" id="1.14.13.8"/>
    </reaction>
    <physiologicalReaction direction="left-to-right" evidence="22">
        <dbReference type="Rhea" id="RHEA:24469"/>
    </physiologicalReaction>
</comment>
<evidence type="ECO:0000256" key="23">
    <source>
        <dbReference type="SAM" id="Phobius"/>
    </source>
</evidence>
<dbReference type="EnsemblMetazoa" id="ISCW012562-RA">
    <property type="protein sequence ID" value="ISCW012562-PA"/>
    <property type="gene ID" value="ISCW012562"/>
</dbReference>
<dbReference type="Proteomes" id="UP000001555">
    <property type="component" value="Unassembled WGS sequence"/>
</dbReference>
<name>B7QBX0_IXOSC</name>
<evidence type="ECO:0000256" key="3">
    <source>
        <dbReference type="ARBA" id="ARBA00009183"/>
    </source>
</evidence>
<dbReference type="EMBL" id="DS903676">
    <property type="protein sequence ID" value="EEC16342.1"/>
    <property type="molecule type" value="Genomic_DNA"/>
</dbReference>
<dbReference type="SUPFAM" id="SSF51905">
    <property type="entry name" value="FAD/NAD(P)-binding domain"/>
    <property type="match status" value="2"/>
</dbReference>
<keyword evidence="9 23" id="KW-1133">Transmembrane helix</keyword>
<evidence type="ECO:0000256" key="12">
    <source>
        <dbReference type="ARBA" id="ARBA00023136"/>
    </source>
</evidence>
<evidence type="ECO:0000256" key="6">
    <source>
        <dbReference type="ARBA" id="ARBA00022824"/>
    </source>
</evidence>
<evidence type="ECO:0000256" key="2">
    <source>
        <dbReference type="ARBA" id="ARBA00004389"/>
    </source>
</evidence>
<accession>B7QBX0</accession>
<feature type="non-terminal residue" evidence="24">
    <location>
        <position position="1"/>
    </location>
</feature>
<dbReference type="VEuPathDB" id="VectorBase:ISCI012562"/>
<dbReference type="FunFam" id="3.50.50.60:FF:000159">
    <property type="entry name" value="Dimethylaniline monooxygenase [N-oxide-forming]"/>
    <property type="match status" value="1"/>
</dbReference>
<organism>
    <name type="scientific">Ixodes scapularis</name>
    <name type="common">Black-legged tick</name>
    <name type="synonym">Deer tick</name>
    <dbReference type="NCBI Taxonomy" id="6945"/>
    <lineage>
        <taxon>Eukaryota</taxon>
        <taxon>Metazoa</taxon>
        <taxon>Ecdysozoa</taxon>
        <taxon>Arthropoda</taxon>
        <taxon>Chelicerata</taxon>
        <taxon>Arachnida</taxon>
        <taxon>Acari</taxon>
        <taxon>Parasitiformes</taxon>
        <taxon>Ixodida</taxon>
        <taxon>Ixodoidea</taxon>
        <taxon>Ixodidae</taxon>
        <taxon>Ixodinae</taxon>
        <taxon>Ixodes</taxon>
    </lineage>
</organism>
<comment type="function">
    <text evidence="18">Broad spectrum monooxygenase that catalyzes the oxygenation of a wide variety of nitrogen- and sulfur-containing compounds including xenobiotics. Catalyzes the S-oxygenation of hypotaurine to produce taurine, an organic osmolyte involved in cell volume regulation as well as a variety of cytoprotective and developmental processes. In vitro, catalyzes the N-oxygenation of trimethylamine (TMA) to produce trimethylamine N-oxide (TMAO) and could therefore participate to the detoxification of this compound that is generated by the action of gut microbiota from dietary precursors such as choline, choline containing compounds, betaine or L-carnitine.</text>
</comment>
<dbReference type="PIRSF" id="PIRSF000332">
    <property type="entry name" value="FMO"/>
    <property type="match status" value="1"/>
</dbReference>
<dbReference type="PaxDb" id="6945-B7QBX0"/>
<keyword evidence="4" id="KW-0285">Flavoprotein</keyword>
<evidence type="ECO:0000256" key="15">
    <source>
        <dbReference type="ARBA" id="ARBA00034536"/>
    </source>
</evidence>
<keyword evidence="6" id="KW-0256">Endoplasmic reticulum</keyword>
<dbReference type="InterPro" id="IPR050346">
    <property type="entry name" value="FMO-like"/>
</dbReference>
<comment type="similarity">
    <text evidence="3">Belongs to the FMO family.</text>
</comment>
<evidence type="ECO:0000256" key="22">
    <source>
        <dbReference type="ARBA" id="ARBA00049443"/>
    </source>
</evidence>
<evidence type="ECO:0000313" key="24">
    <source>
        <dbReference type="EMBL" id="EEC16342.1"/>
    </source>
</evidence>
<reference evidence="25" key="2">
    <citation type="submission" date="2020-05" db="UniProtKB">
        <authorList>
            <consortium name="EnsemblMetazoa"/>
        </authorList>
    </citation>
    <scope>IDENTIFICATION</scope>
    <source>
        <strain evidence="25">wikel</strain>
    </source>
</reference>
<dbReference type="GO" id="GO:0050660">
    <property type="term" value="F:flavin adenine dinucleotide binding"/>
    <property type="evidence" value="ECO:0007669"/>
    <property type="project" value="InterPro"/>
</dbReference>
<evidence type="ECO:0000256" key="13">
    <source>
        <dbReference type="ARBA" id="ARBA00029725"/>
    </source>
</evidence>
<proteinExistence type="inferred from homology"/>
<dbReference type="FunCoup" id="B7QBX0">
    <property type="interactions" value="206"/>
</dbReference>
<dbReference type="Gene3D" id="3.50.50.60">
    <property type="entry name" value="FAD/NAD(P)-binding domain"/>
    <property type="match status" value="1"/>
</dbReference>
<comment type="cofactor">
    <cofactor evidence="1">
        <name>FAD</name>
        <dbReference type="ChEBI" id="CHEBI:57692"/>
    </cofactor>
</comment>
<dbReference type="HOGENOM" id="CLU_006909_8_2_1"/>
<dbReference type="InterPro" id="IPR036188">
    <property type="entry name" value="FAD/NAD-bd_sf"/>
</dbReference>
<evidence type="ECO:0000256" key="21">
    <source>
        <dbReference type="ARBA" id="ARBA00048088"/>
    </source>
</evidence>
<dbReference type="GO" id="GO:0004497">
    <property type="term" value="F:monooxygenase activity"/>
    <property type="evidence" value="ECO:0000318"/>
    <property type="project" value="GO_Central"/>
</dbReference>
<dbReference type="InterPro" id="IPR020946">
    <property type="entry name" value="Flavin_mOase-like"/>
</dbReference>
<evidence type="ECO:0000256" key="11">
    <source>
        <dbReference type="ARBA" id="ARBA00023033"/>
    </source>
</evidence>
<gene>
    <name evidence="25" type="primary">8038926</name>
    <name evidence="24" type="ORF">IscW_ISCW012562</name>
</gene>
<dbReference type="GO" id="GO:0004499">
    <property type="term" value="F:N,N-dimethylaniline monooxygenase activity"/>
    <property type="evidence" value="ECO:0007669"/>
    <property type="project" value="InterPro"/>
</dbReference>
<keyword evidence="11 24" id="KW-0503">Monooxygenase</keyword>
<evidence type="ECO:0000256" key="9">
    <source>
        <dbReference type="ARBA" id="ARBA00022989"/>
    </source>
</evidence>
<evidence type="ECO:0000313" key="26">
    <source>
        <dbReference type="Proteomes" id="UP000001555"/>
    </source>
</evidence>
<comment type="catalytic activity">
    <reaction evidence="21">
        <text>trimethylamine + NADPH + O2 = trimethylamine N-oxide + NADP(+) + H2O</text>
        <dbReference type="Rhea" id="RHEA:31979"/>
        <dbReference type="ChEBI" id="CHEBI:15377"/>
        <dbReference type="ChEBI" id="CHEBI:15379"/>
        <dbReference type="ChEBI" id="CHEBI:15724"/>
        <dbReference type="ChEBI" id="CHEBI:57783"/>
        <dbReference type="ChEBI" id="CHEBI:58349"/>
        <dbReference type="ChEBI" id="CHEBI:58389"/>
        <dbReference type="EC" id="1.14.13.148"/>
    </reaction>
    <physiologicalReaction direction="left-to-right" evidence="21">
        <dbReference type="Rhea" id="RHEA:31980"/>
    </physiologicalReaction>
</comment>
<evidence type="ECO:0000256" key="18">
    <source>
        <dbReference type="ARBA" id="ARBA00045957"/>
    </source>
</evidence>
<evidence type="ECO:0000256" key="5">
    <source>
        <dbReference type="ARBA" id="ARBA00022692"/>
    </source>
</evidence>
<dbReference type="EMBL" id="ABJB010465732">
    <property type="status" value="NOT_ANNOTATED_CDS"/>
    <property type="molecule type" value="Genomic_DNA"/>
</dbReference>
<comment type="subcellular location">
    <subcellularLocation>
        <location evidence="2">Endoplasmic reticulum membrane</location>
        <topology evidence="2">Single-pass membrane protein</topology>
    </subcellularLocation>
</comment>
<evidence type="ECO:0000256" key="20">
    <source>
        <dbReference type="ARBA" id="ARBA00048041"/>
    </source>
</evidence>
<evidence type="ECO:0000313" key="25">
    <source>
        <dbReference type="EnsemblMetazoa" id="ISCW012562-PA"/>
    </source>
</evidence>